<evidence type="ECO:0000259" key="7">
    <source>
        <dbReference type="SMART" id="SM00479"/>
    </source>
</evidence>
<keyword evidence="1" id="KW-0698">rRNA processing</keyword>
<protein>
    <submittedName>
        <fullName evidence="8">Rna exonuclease</fullName>
    </submittedName>
</protein>
<evidence type="ECO:0000256" key="5">
    <source>
        <dbReference type="ARBA" id="ARBA00025599"/>
    </source>
</evidence>
<feature type="domain" description="Exonuclease" evidence="7">
    <location>
        <begin position="601"/>
        <end position="840"/>
    </location>
</feature>
<evidence type="ECO:0000256" key="6">
    <source>
        <dbReference type="SAM" id="MobiDB-lite"/>
    </source>
</evidence>
<dbReference type="GO" id="GO:0003676">
    <property type="term" value="F:nucleic acid binding"/>
    <property type="evidence" value="ECO:0007669"/>
    <property type="project" value="InterPro"/>
</dbReference>
<dbReference type="GO" id="GO:0004527">
    <property type="term" value="F:exonuclease activity"/>
    <property type="evidence" value="ECO:0007669"/>
    <property type="project" value="UniProtKB-KW"/>
</dbReference>
<comment type="function">
    <text evidence="5">Exoribonuclease involved in ribosome biosynthesis. Involved in the processing of ITS1, the internal transcribed spacer localized between the 18S and 5.8S rRNAs.</text>
</comment>
<feature type="compositionally biased region" description="Basic residues" evidence="6">
    <location>
        <begin position="149"/>
        <end position="158"/>
    </location>
</feature>
<dbReference type="SUPFAM" id="SSF53098">
    <property type="entry name" value="Ribonuclease H-like"/>
    <property type="match status" value="1"/>
</dbReference>
<evidence type="ECO:0000313" key="9">
    <source>
        <dbReference type="Proteomes" id="UP000249757"/>
    </source>
</evidence>
<dbReference type="SMART" id="SM00479">
    <property type="entry name" value="EXOIII"/>
    <property type="match status" value="1"/>
</dbReference>
<dbReference type="AlphaFoldDB" id="A0A922NE43"/>
<evidence type="ECO:0000256" key="2">
    <source>
        <dbReference type="ARBA" id="ARBA00022722"/>
    </source>
</evidence>
<dbReference type="EMBL" id="NRDI02000007">
    <property type="protein sequence ID" value="KAI1514893.1"/>
    <property type="molecule type" value="Genomic_DNA"/>
</dbReference>
<evidence type="ECO:0000256" key="1">
    <source>
        <dbReference type="ARBA" id="ARBA00022552"/>
    </source>
</evidence>
<keyword evidence="9" id="KW-1185">Reference proteome</keyword>
<dbReference type="CDD" id="cd06137">
    <property type="entry name" value="DEDDh_RNase"/>
    <property type="match status" value="1"/>
</dbReference>
<dbReference type="InterPro" id="IPR036397">
    <property type="entry name" value="RNaseH_sf"/>
</dbReference>
<keyword evidence="2" id="KW-0540">Nuclease</keyword>
<evidence type="ECO:0000256" key="3">
    <source>
        <dbReference type="ARBA" id="ARBA00022801"/>
    </source>
</evidence>
<proteinExistence type="predicted"/>
<dbReference type="GO" id="GO:0006364">
    <property type="term" value="P:rRNA processing"/>
    <property type="evidence" value="ECO:0007669"/>
    <property type="project" value="UniProtKB-KW"/>
</dbReference>
<feature type="compositionally biased region" description="Basic and acidic residues" evidence="6">
    <location>
        <begin position="94"/>
        <end position="117"/>
    </location>
</feature>
<comment type="caution">
    <text evidence="8">The sequence shown here is derived from an EMBL/GenBank/DDBJ whole genome shotgun (WGS) entry which is preliminary data.</text>
</comment>
<dbReference type="OrthoDB" id="16516at2759"/>
<dbReference type="InterPro" id="IPR012337">
    <property type="entry name" value="RNaseH-like_sf"/>
</dbReference>
<gene>
    <name evidence="8" type="ORF">Ptr86124_006216</name>
</gene>
<feature type="region of interest" description="Disordered" evidence="6">
    <location>
        <begin position="94"/>
        <end position="179"/>
    </location>
</feature>
<evidence type="ECO:0000313" key="8">
    <source>
        <dbReference type="EMBL" id="KAI1514893.1"/>
    </source>
</evidence>
<dbReference type="InterPro" id="IPR013520">
    <property type="entry name" value="Ribonucl_H"/>
</dbReference>
<organism evidence="8 9">
    <name type="scientific">Pyrenophora tritici-repentis</name>
    <dbReference type="NCBI Taxonomy" id="45151"/>
    <lineage>
        <taxon>Eukaryota</taxon>
        <taxon>Fungi</taxon>
        <taxon>Dikarya</taxon>
        <taxon>Ascomycota</taxon>
        <taxon>Pezizomycotina</taxon>
        <taxon>Dothideomycetes</taxon>
        <taxon>Pleosporomycetidae</taxon>
        <taxon>Pleosporales</taxon>
        <taxon>Pleosporineae</taxon>
        <taxon>Pleosporaceae</taxon>
        <taxon>Pyrenophora</taxon>
    </lineage>
</organism>
<evidence type="ECO:0000256" key="4">
    <source>
        <dbReference type="ARBA" id="ARBA00022839"/>
    </source>
</evidence>
<dbReference type="Gene3D" id="3.30.420.10">
    <property type="entry name" value="Ribonuclease H-like superfamily/Ribonuclease H"/>
    <property type="match status" value="1"/>
</dbReference>
<dbReference type="GO" id="GO:0000027">
    <property type="term" value="P:ribosomal large subunit assembly"/>
    <property type="evidence" value="ECO:0007669"/>
    <property type="project" value="TreeGrafter"/>
</dbReference>
<feature type="compositionally biased region" description="Basic and acidic residues" evidence="6">
    <location>
        <begin position="124"/>
        <end position="148"/>
    </location>
</feature>
<dbReference type="GO" id="GO:0005634">
    <property type="term" value="C:nucleus"/>
    <property type="evidence" value="ECO:0007669"/>
    <property type="project" value="TreeGrafter"/>
</dbReference>
<keyword evidence="3" id="KW-0378">Hydrolase</keyword>
<dbReference type="InterPro" id="IPR047021">
    <property type="entry name" value="REXO1/3/4-like"/>
</dbReference>
<sequence>MGDLDELFEKGKTLTTAKTKELLDTERGWCDEAQANPVSAAYYEVLCRMYLSGKESSAALGHKMKYWQWQRDEEKKKLDRDRLDKEKAENKKLDDDKLDNGKLDTGKLDTGKLDDTKLNNTKLDNTKLDNTKLDNTKLLDDGKKLGDGKKRKKRKKRKKLEDGKKLDTTTTESKARNPRNNVLSTLSITTEAQEPLEACPLPDPRYSLPGLKFYPPQDPAIKREADEEAEKVRKAKRLVRRNNPPGTRYVYNCSNKRKKCGLFRSDENIVKRKTAGRGIEHHPPVEAKFDLDRKCKCHRWNRVPTKICFKCGRPDAEGWEYTAHNGVDGVLPPFPGYAPDCPPEAAKRGMFFATHPGPWRPCVRLSIESPTFLPTSTHVILDVSQLFTPTLFFLNYLQRCDLITSFDTMNFSSGSQWIPNPPVPRPHQGFAPCPVSYPPDAAYMSELYSFLEPADIMEKNGYVLQELTDIDLNQKRRCKNCNQTVQYLTKSLQKTTSFRAANHPPNDSLGSYHRLPTIRIPQEEGYMDVDCTKPCMYHPGDYVKASQCYNCCNSHVSASVKYCVTTQRHTLRKYKQSDLDRIYQFHMTPPVYAGQNRTPRAAVAIDCEMGTAKLGDSELIRISAIDYFTGEVLVNNLVEPDLPMQSLNTQYSGVTFDQLNHAVLVGHSLKGKVGAREALWRFVGPETFIVGHGVNNDLRALRMIHPRVVDSYMVENKIVQARKAIEAAAAAAEAEREAALSAQQQLQGVAVLPQGMGVGGWGVSSSTLNNQAAPFATAASQVEPKKKKKPKGSGELSLKMLLKRYLGREIQMQGNLGHDSMEDAIAARDLVHWMVQRRLNESVQTIWGSGYEQ</sequence>
<accession>A0A922NE43</accession>
<reference evidence="9" key="1">
    <citation type="journal article" date="2022" name="Microb. Genom.">
        <title>A global pangenome for the wheat fungal pathogen Pyrenophora tritici-repentis and prediction of effector protein structural homology.</title>
        <authorList>
            <person name="Moolhuijzen P.M."/>
            <person name="See P.T."/>
            <person name="Shi G."/>
            <person name="Powell H.R."/>
            <person name="Cockram J."/>
            <person name="Jorgensen L.N."/>
            <person name="Benslimane H."/>
            <person name="Strelkov S.E."/>
            <person name="Turner J."/>
            <person name="Liu Z."/>
            <person name="Moffat C.S."/>
        </authorList>
    </citation>
    <scope>NUCLEOTIDE SEQUENCE [LARGE SCALE GENOMIC DNA]</scope>
</reference>
<name>A0A922NE43_9PLEO</name>
<dbReference type="PANTHER" id="PTHR12801:SF45">
    <property type="entry name" value="RNA EXONUCLEASE 4"/>
    <property type="match status" value="1"/>
</dbReference>
<feature type="compositionally biased region" description="Polar residues" evidence="6">
    <location>
        <begin position="168"/>
        <end position="179"/>
    </location>
</feature>
<keyword evidence="4 8" id="KW-0269">Exonuclease</keyword>
<dbReference type="Proteomes" id="UP000249757">
    <property type="component" value="Unassembled WGS sequence"/>
</dbReference>
<dbReference type="PANTHER" id="PTHR12801">
    <property type="entry name" value="RNA EXONUCLEASE REXO1 / RECO3 FAMILY MEMBER-RELATED"/>
    <property type="match status" value="1"/>
</dbReference>